<dbReference type="GO" id="GO:0003677">
    <property type="term" value="F:DNA binding"/>
    <property type="evidence" value="ECO:0007669"/>
    <property type="project" value="InterPro"/>
</dbReference>
<protein>
    <submittedName>
        <fullName evidence="1">Excisionase from transposon Tn916</fullName>
    </submittedName>
</protein>
<name>A0A162J716_9CLOT</name>
<dbReference type="OrthoDB" id="1913083at2"/>
<accession>A0A162J716</accession>
<evidence type="ECO:0000313" key="1">
    <source>
        <dbReference type="EMBL" id="OAA91225.1"/>
    </source>
</evidence>
<reference evidence="1 2" key="1">
    <citation type="journal article" date="2015" name="Biotechnol. Bioeng.">
        <title>Genome sequence and phenotypic characterization of Caulobacter segnis.</title>
        <authorList>
            <person name="Patel S."/>
            <person name="Fletcher B."/>
            <person name="Scott D.C."/>
            <person name="Ely B."/>
        </authorList>
    </citation>
    <scope>NUCLEOTIDE SEQUENCE [LARGE SCALE GENOMIC DNA]</scope>
    <source>
        <strain evidence="1 2">ERI-2</strain>
    </source>
</reference>
<proteinExistence type="predicted"/>
<evidence type="ECO:0000313" key="2">
    <source>
        <dbReference type="Proteomes" id="UP000077407"/>
    </source>
</evidence>
<dbReference type="Proteomes" id="UP000077407">
    <property type="component" value="Unassembled WGS sequence"/>
</dbReference>
<sequence>MEMPQNINFKETIKDAIKEALEEVSNEKGTDEKATLTIDSCVKYSGIGRDKILELAHNPNSDFPRFKVGSKFLINRTMFDEWLDKISKEKRVL</sequence>
<dbReference type="InterPro" id="IPR038148">
    <property type="entry name" value="Tn1545/Tn916_Xis"/>
</dbReference>
<dbReference type="EMBL" id="LITT01000007">
    <property type="protein sequence ID" value="OAA91225.1"/>
    <property type="molecule type" value="Genomic_DNA"/>
</dbReference>
<gene>
    <name evidence="1" type="ORF">WY13_00790</name>
</gene>
<dbReference type="Gene3D" id="3.90.105.50">
    <property type="match status" value="1"/>
</dbReference>
<dbReference type="NCBIfam" id="TIGR01764">
    <property type="entry name" value="excise"/>
    <property type="match status" value="1"/>
</dbReference>
<dbReference type="RefSeq" id="WP_063554386.1">
    <property type="nucleotide sequence ID" value="NZ_LITT01000007.1"/>
</dbReference>
<dbReference type="InterPro" id="IPR010093">
    <property type="entry name" value="SinI_DNA-bd"/>
</dbReference>
<comment type="caution">
    <text evidence="1">The sequence shown here is derived from an EMBL/GenBank/DDBJ whole genome shotgun (WGS) entry which is preliminary data.</text>
</comment>
<organism evidence="1 2">
    <name type="scientific">Clostridium ljungdahlii</name>
    <dbReference type="NCBI Taxonomy" id="1538"/>
    <lineage>
        <taxon>Bacteria</taxon>
        <taxon>Bacillati</taxon>
        <taxon>Bacillota</taxon>
        <taxon>Clostridia</taxon>
        <taxon>Eubacteriales</taxon>
        <taxon>Clostridiaceae</taxon>
        <taxon>Clostridium</taxon>
    </lineage>
</organism>
<dbReference type="AlphaFoldDB" id="A0A162J716"/>
<dbReference type="PATRIC" id="fig|1538.10.peg.1289"/>